<name>A0ABQ9X7W6_9EUKA</name>
<dbReference type="Proteomes" id="UP001281761">
    <property type="component" value="Unassembled WGS sequence"/>
</dbReference>
<dbReference type="EMBL" id="JARBJD010000183">
    <property type="protein sequence ID" value="KAK2948143.1"/>
    <property type="molecule type" value="Genomic_DNA"/>
</dbReference>
<gene>
    <name evidence="1" type="ORF">BLNAU_16943</name>
</gene>
<comment type="caution">
    <text evidence="1">The sequence shown here is derived from an EMBL/GenBank/DDBJ whole genome shotgun (WGS) entry which is preliminary data.</text>
</comment>
<protein>
    <submittedName>
        <fullName evidence="1">Uncharacterized protein</fullName>
    </submittedName>
</protein>
<accession>A0ABQ9X7W6</accession>
<reference evidence="1 2" key="1">
    <citation type="journal article" date="2022" name="bioRxiv">
        <title>Genomics of Preaxostyla Flagellates Illuminates Evolutionary Transitions and the Path Towards Mitochondrial Loss.</title>
        <authorList>
            <person name="Novak L.V.F."/>
            <person name="Treitli S.C."/>
            <person name="Pyrih J."/>
            <person name="Halakuc P."/>
            <person name="Pipaliya S.V."/>
            <person name="Vacek V."/>
            <person name="Brzon O."/>
            <person name="Soukal P."/>
            <person name="Eme L."/>
            <person name="Dacks J.B."/>
            <person name="Karnkowska A."/>
            <person name="Elias M."/>
            <person name="Hampl V."/>
        </authorList>
    </citation>
    <scope>NUCLEOTIDE SEQUENCE [LARGE SCALE GENOMIC DNA]</scope>
    <source>
        <strain evidence="1">NAU3</strain>
        <tissue evidence="1">Gut</tissue>
    </source>
</reference>
<proteinExistence type="predicted"/>
<sequence>MHIEHREYPDNKLLKSLFREERKCQSTLMSALIKLVSHPSNKLRAAALSFFDVGIANSSMYIIASPACPPDCPSGISLFSTMTIYARNINHFQFQSYHKDLEPVVGELRENMKDELALLLDIVPTRVALHRLLFYGQTRTDELGWTEVFASILIRLSKGRHLSDLCVEALLLFMSNHPIGVKAVIQRDGTFSIEVNGQVKTTLELPTSFISALILTRPHYAAAILTRFHSIVKLIDSAALLMDLKCGWFAKLFEAVNPSKLPFTHEFIPLHTQLVRVMKDYLDKICQSAEWDEHDQIGSELDELYHSFHQHTKDYFVHLSLHPFALISNFNANVILHFFTDFFGSNLENSVSKPFHDEMRKEMDEAALSSSSPPFILTSELVCRITDEEIMNVVDKIVALLESDYPIDDDTILRICAFHSNQLKSVYLPELFRKAGRTTEQYFHALNILISLPLDCFDLHPINTLLTPKPKTLQPTFDEWDDVDLSTVGVVLPTIDENSVSFHTASSQLLKFAIDIVPQMPHCATRLTRSQLERLLSPSINMITTYNLHHETLLYELP</sequence>
<keyword evidence="2" id="KW-1185">Reference proteome</keyword>
<evidence type="ECO:0000313" key="2">
    <source>
        <dbReference type="Proteomes" id="UP001281761"/>
    </source>
</evidence>
<evidence type="ECO:0000313" key="1">
    <source>
        <dbReference type="EMBL" id="KAK2948143.1"/>
    </source>
</evidence>
<organism evidence="1 2">
    <name type="scientific">Blattamonas nauphoetae</name>
    <dbReference type="NCBI Taxonomy" id="2049346"/>
    <lineage>
        <taxon>Eukaryota</taxon>
        <taxon>Metamonada</taxon>
        <taxon>Preaxostyla</taxon>
        <taxon>Oxymonadida</taxon>
        <taxon>Blattamonas</taxon>
    </lineage>
</organism>